<dbReference type="InterPro" id="IPR023650">
    <property type="entry name" value="Beta-lactam_class-A_AS"/>
</dbReference>
<protein>
    <submittedName>
        <fullName evidence="2">Beta-lactamase family protein</fullName>
    </submittedName>
</protein>
<dbReference type="Pfam" id="PF00144">
    <property type="entry name" value="Beta-lactamase"/>
    <property type="match status" value="1"/>
</dbReference>
<evidence type="ECO:0000313" key="2">
    <source>
        <dbReference type="EMBL" id="WAX58610.1"/>
    </source>
</evidence>
<dbReference type="PANTHER" id="PTHR43283">
    <property type="entry name" value="BETA-LACTAMASE-RELATED"/>
    <property type="match status" value="1"/>
</dbReference>
<organism evidence="2 3">
    <name type="scientific">Jatrophihabitans cynanchi</name>
    <dbReference type="NCBI Taxonomy" id="2944128"/>
    <lineage>
        <taxon>Bacteria</taxon>
        <taxon>Bacillati</taxon>
        <taxon>Actinomycetota</taxon>
        <taxon>Actinomycetes</taxon>
        <taxon>Jatrophihabitantales</taxon>
        <taxon>Jatrophihabitantaceae</taxon>
        <taxon>Jatrophihabitans</taxon>
    </lineage>
</organism>
<reference evidence="2" key="1">
    <citation type="submission" date="2022-05" db="EMBL/GenBank/DDBJ databases">
        <title>Jatrophihabitans sp. SB3-54 whole genome sequence.</title>
        <authorList>
            <person name="Suh M.K."/>
            <person name="Eom M.K."/>
            <person name="Kim J.S."/>
            <person name="Kim H.S."/>
            <person name="Do H.E."/>
            <person name="Shin Y.K."/>
            <person name="Lee J.-S."/>
        </authorList>
    </citation>
    <scope>NUCLEOTIDE SEQUENCE</scope>
    <source>
        <strain evidence="2">SB3-54</strain>
    </source>
</reference>
<dbReference type="RefSeq" id="WP_269445149.1">
    <property type="nucleotide sequence ID" value="NZ_CP097463.1"/>
</dbReference>
<dbReference type="SUPFAM" id="SSF56601">
    <property type="entry name" value="beta-lactamase/transpeptidase-like"/>
    <property type="match status" value="1"/>
</dbReference>
<evidence type="ECO:0000259" key="1">
    <source>
        <dbReference type="Pfam" id="PF00144"/>
    </source>
</evidence>
<keyword evidence="3" id="KW-1185">Reference proteome</keyword>
<gene>
    <name evidence="2" type="ORF">M6B22_07545</name>
</gene>
<dbReference type="InterPro" id="IPR001466">
    <property type="entry name" value="Beta-lactam-related"/>
</dbReference>
<sequence length="275" mass="28283">MDADVLAAVGSWPVDSAAVAVVGPAGVLASTGPLDTPFALASVTKPLAALAILVAVEEGAIELTHPVDEALVPGATLRHLLAHASGLAPEQPMRSFPPAVRRVYSNVGIELAGGLVEKATGMAFGDYFTDALVRPLGLTGTSLPGSPARDGVSTVADLARVVQELQAPSGLLHPDTLADLRTVQYPGLRGVLPGFGGQPDNSWGLGFEIRDHKSPHWTGSANSPETYGHFGQSGTMFWIDPAAGVALVALADRDFGPWAAHAWPALSDAVLAAAR</sequence>
<dbReference type="PROSITE" id="PS00146">
    <property type="entry name" value="BETA_LACTAMASE_A"/>
    <property type="match status" value="1"/>
</dbReference>
<dbReference type="EMBL" id="CP097463">
    <property type="protein sequence ID" value="WAX58610.1"/>
    <property type="molecule type" value="Genomic_DNA"/>
</dbReference>
<dbReference type="PANTHER" id="PTHR43283:SF15">
    <property type="entry name" value="CONSERVED PROTEIN"/>
    <property type="match status" value="1"/>
</dbReference>
<dbReference type="Gene3D" id="3.40.710.10">
    <property type="entry name" value="DD-peptidase/beta-lactamase superfamily"/>
    <property type="match status" value="1"/>
</dbReference>
<evidence type="ECO:0000313" key="3">
    <source>
        <dbReference type="Proteomes" id="UP001164693"/>
    </source>
</evidence>
<proteinExistence type="predicted"/>
<dbReference type="InterPro" id="IPR012338">
    <property type="entry name" value="Beta-lactam/transpept-like"/>
</dbReference>
<dbReference type="Proteomes" id="UP001164693">
    <property type="component" value="Chromosome"/>
</dbReference>
<name>A0ABY7K334_9ACTN</name>
<dbReference type="InterPro" id="IPR050789">
    <property type="entry name" value="Diverse_Enzym_Activities"/>
</dbReference>
<feature type="domain" description="Beta-lactamase-related" evidence="1">
    <location>
        <begin position="17"/>
        <end position="261"/>
    </location>
</feature>
<accession>A0ABY7K334</accession>